<evidence type="ECO:0000313" key="2">
    <source>
        <dbReference type="Proteomes" id="UP000198403"/>
    </source>
</evidence>
<proteinExistence type="predicted"/>
<organism evidence="1 2">
    <name type="scientific">Blastococcus mobilis</name>
    <dbReference type="NCBI Taxonomy" id="1938746"/>
    <lineage>
        <taxon>Bacteria</taxon>
        <taxon>Bacillati</taxon>
        <taxon>Actinomycetota</taxon>
        <taxon>Actinomycetes</taxon>
        <taxon>Geodermatophilales</taxon>
        <taxon>Geodermatophilaceae</taxon>
        <taxon>Blastococcus</taxon>
    </lineage>
</organism>
<dbReference type="EMBL" id="FZNO01000014">
    <property type="protein sequence ID" value="SNR59442.1"/>
    <property type="molecule type" value="Genomic_DNA"/>
</dbReference>
<accession>A0A238XL86</accession>
<sequence length="101" mass="11302">MGEDRDVGPHVHVWERPEVVVSRWVLTGVEPIRMVVHHEVGGWSVVCGTVDSPDELVGMPLSWLRDRRDVGHLVTSLAPGRMVTRDDVLEDWVEEDAPADA</sequence>
<name>A0A238XL86_9ACTN</name>
<dbReference type="AlphaFoldDB" id="A0A238XL86"/>
<gene>
    <name evidence="1" type="ORF">SAMN06272737_11486</name>
</gene>
<protein>
    <submittedName>
        <fullName evidence="1">Uncharacterized protein</fullName>
    </submittedName>
</protein>
<dbReference type="OrthoDB" id="9793188at2"/>
<dbReference type="Proteomes" id="UP000198403">
    <property type="component" value="Unassembled WGS sequence"/>
</dbReference>
<keyword evidence="2" id="KW-1185">Reference proteome</keyword>
<reference evidence="1 2" key="1">
    <citation type="submission" date="2017-06" db="EMBL/GenBank/DDBJ databases">
        <authorList>
            <person name="Kim H.J."/>
            <person name="Triplett B.A."/>
        </authorList>
    </citation>
    <scope>NUCLEOTIDE SEQUENCE [LARGE SCALE GENOMIC DNA]</scope>
    <source>
        <strain evidence="1 2">DSM 44272</strain>
    </source>
</reference>
<dbReference type="RefSeq" id="WP_089337134.1">
    <property type="nucleotide sequence ID" value="NZ_FZNO01000014.1"/>
</dbReference>
<evidence type="ECO:0000313" key="1">
    <source>
        <dbReference type="EMBL" id="SNR59442.1"/>
    </source>
</evidence>